<evidence type="ECO:0000313" key="2">
    <source>
        <dbReference type="Proteomes" id="UP001230649"/>
    </source>
</evidence>
<dbReference type="EMBL" id="JASBWS010000029">
    <property type="protein sequence ID" value="KAJ9109539.1"/>
    <property type="molecule type" value="Genomic_DNA"/>
</dbReference>
<comment type="caution">
    <text evidence="1">The sequence shown here is derived from an EMBL/GenBank/DDBJ whole genome shotgun (WGS) entry which is preliminary data.</text>
</comment>
<organism evidence="1 2">
    <name type="scientific">Naganishia adeliensis</name>
    <dbReference type="NCBI Taxonomy" id="92952"/>
    <lineage>
        <taxon>Eukaryota</taxon>
        <taxon>Fungi</taxon>
        <taxon>Dikarya</taxon>
        <taxon>Basidiomycota</taxon>
        <taxon>Agaricomycotina</taxon>
        <taxon>Tremellomycetes</taxon>
        <taxon>Filobasidiales</taxon>
        <taxon>Filobasidiaceae</taxon>
        <taxon>Naganishia</taxon>
    </lineage>
</organism>
<name>A0ACC2WCQ9_9TREE</name>
<gene>
    <name evidence="1" type="ORF">QFC20_003283</name>
</gene>
<accession>A0ACC2WCQ9</accession>
<evidence type="ECO:0000313" key="1">
    <source>
        <dbReference type="EMBL" id="KAJ9109539.1"/>
    </source>
</evidence>
<dbReference type="Proteomes" id="UP001230649">
    <property type="component" value="Unassembled WGS sequence"/>
</dbReference>
<keyword evidence="2" id="KW-1185">Reference proteome</keyword>
<reference evidence="1" key="1">
    <citation type="submission" date="2023-04" db="EMBL/GenBank/DDBJ databases">
        <title>Draft Genome sequencing of Naganishia species isolated from polar environments using Oxford Nanopore Technology.</title>
        <authorList>
            <person name="Leo P."/>
            <person name="Venkateswaran K."/>
        </authorList>
    </citation>
    <scope>NUCLEOTIDE SEQUENCE</scope>
    <source>
        <strain evidence="1">MNA-CCFEE 5262</strain>
    </source>
</reference>
<proteinExistence type="predicted"/>
<protein>
    <submittedName>
        <fullName evidence="1">Uncharacterized protein</fullName>
    </submittedName>
</protein>
<sequence>MSIPQIGQKTTPIRAPIGSSGDQAEDVRNLVAYLRGEGKYADKVDDGRGMLSGALQGDVVVRQFEFGQSNPTYLIQGPSFKVVLRRKPSGRLISSTAHRIEREYLILARLTAYNASLAQLPDLPGKPEPVPVPKVYGYCSDPSVVGAEFYVMDYVQGRIFEDVRLKVIPEPEERRKINSRPHPPLHHPPETLGFPKTFAPPAHAPPFFPRQVNSLLKVSAAQASTSIPPSARTGSKERETIGDIEGSGEMVPYLRKGAQAVAHFEKTRGVFSVVHGDFKMDNLIYHPTEPRVIGILDWELCTLGSPLSDLANLLLPYSIASSSLPPSIRTDMAAGKPTSNLLQALKNLSQAERDGLPTCEELERAWITQMNEGTRWHLQRYAKEGKSVELSTRMCNWTWPIPGLDFARAWMIWRLAIIAQGISARAALGQASSAQATTSNESFDLFGRLALAVKRDDASTDKLQVPDERAKL</sequence>